<evidence type="ECO:0000256" key="7">
    <source>
        <dbReference type="ARBA" id="ARBA00023212"/>
    </source>
</evidence>
<gene>
    <name evidence="12" type="ORF">BRAFLDRAFT_105513</name>
</gene>
<protein>
    <recommendedName>
        <fullName evidence="3">Centrosomal protein POC5</fullName>
    </recommendedName>
    <alternativeName>
        <fullName evidence="9">Protein of centriole 5</fullName>
    </alternativeName>
</protein>
<organism>
    <name type="scientific">Branchiostoma floridae</name>
    <name type="common">Florida lancelet</name>
    <name type="synonym">Amphioxus</name>
    <dbReference type="NCBI Taxonomy" id="7739"/>
    <lineage>
        <taxon>Eukaryota</taxon>
        <taxon>Metazoa</taxon>
        <taxon>Chordata</taxon>
        <taxon>Cephalochordata</taxon>
        <taxon>Leptocardii</taxon>
        <taxon>Amphioxiformes</taxon>
        <taxon>Branchiostomatidae</taxon>
        <taxon>Branchiostoma</taxon>
    </lineage>
</organism>
<comment type="subcellular location">
    <subcellularLocation>
        <location evidence="1">Cytoplasm</location>
        <location evidence="1">Cytoskeleton</location>
        <location evidence="1">Microtubule organizing center</location>
        <location evidence="1">Centrosome</location>
        <location evidence="1">Centriole</location>
    </subcellularLocation>
</comment>
<dbReference type="InParanoid" id="C3ZJY4"/>
<dbReference type="PANTHER" id="PTHR28618:SF1">
    <property type="entry name" value="CENTROSOMAL PROTEIN POC5"/>
    <property type="match status" value="1"/>
</dbReference>
<feature type="region of interest" description="Disordered" evidence="11">
    <location>
        <begin position="100"/>
        <end position="150"/>
    </location>
</feature>
<reference evidence="12" key="1">
    <citation type="journal article" date="2008" name="Nature">
        <title>The amphioxus genome and the evolution of the chordate karyotype.</title>
        <authorList>
            <consortium name="US DOE Joint Genome Institute (JGI-PGF)"/>
            <person name="Putnam N.H."/>
            <person name="Butts T."/>
            <person name="Ferrier D.E.K."/>
            <person name="Furlong R.F."/>
            <person name="Hellsten U."/>
            <person name="Kawashima T."/>
            <person name="Robinson-Rechavi M."/>
            <person name="Shoguchi E."/>
            <person name="Terry A."/>
            <person name="Yu J.-K."/>
            <person name="Benito-Gutierrez E.L."/>
            <person name="Dubchak I."/>
            <person name="Garcia-Fernandez J."/>
            <person name="Gibson-Brown J.J."/>
            <person name="Grigoriev I.V."/>
            <person name="Horton A.C."/>
            <person name="de Jong P.J."/>
            <person name="Jurka J."/>
            <person name="Kapitonov V.V."/>
            <person name="Kohara Y."/>
            <person name="Kuroki Y."/>
            <person name="Lindquist E."/>
            <person name="Lucas S."/>
            <person name="Osoegawa K."/>
            <person name="Pennacchio L.A."/>
            <person name="Salamov A.A."/>
            <person name="Satou Y."/>
            <person name="Sauka-Spengler T."/>
            <person name="Schmutz J."/>
            <person name="Shin-I T."/>
            <person name="Toyoda A."/>
            <person name="Bronner-Fraser M."/>
            <person name="Fujiyama A."/>
            <person name="Holland L.Z."/>
            <person name="Holland P.W.H."/>
            <person name="Satoh N."/>
            <person name="Rokhsar D.S."/>
        </authorList>
    </citation>
    <scope>NUCLEOTIDE SEQUENCE [LARGE SCALE GENOMIC DNA]</scope>
    <source>
        <strain evidence="12">S238N-H82</strain>
        <tissue evidence="12">Testes</tissue>
    </source>
</reference>
<evidence type="ECO:0000256" key="5">
    <source>
        <dbReference type="ARBA" id="ARBA00022737"/>
    </source>
</evidence>
<evidence type="ECO:0000256" key="4">
    <source>
        <dbReference type="ARBA" id="ARBA00022490"/>
    </source>
</evidence>
<proteinExistence type="inferred from homology"/>
<dbReference type="InterPro" id="IPR033351">
    <property type="entry name" value="POC5"/>
</dbReference>
<accession>C3ZJY4</accession>
<keyword evidence="5" id="KW-0677">Repeat</keyword>
<feature type="region of interest" description="Disordered" evidence="11">
    <location>
        <begin position="49"/>
        <end position="85"/>
    </location>
</feature>
<evidence type="ECO:0000256" key="9">
    <source>
        <dbReference type="ARBA" id="ARBA00031694"/>
    </source>
</evidence>
<evidence type="ECO:0000313" key="12">
    <source>
        <dbReference type="EMBL" id="EEN47151.1"/>
    </source>
</evidence>
<feature type="compositionally biased region" description="Basic and acidic residues" evidence="11">
    <location>
        <begin position="49"/>
        <end position="59"/>
    </location>
</feature>
<evidence type="ECO:0000256" key="2">
    <source>
        <dbReference type="ARBA" id="ARBA00010411"/>
    </source>
</evidence>
<feature type="compositionally biased region" description="Low complexity" evidence="11">
    <location>
        <begin position="1"/>
        <end position="24"/>
    </location>
</feature>
<sequence length="150" mass="16150">MSSTDDSNVPSVPSDSPGSSVSTGMQEEYEELLRYAVVTPKIDPRPIEEISGIEDERSEVNTGTQAGLYDESSVTTESSEEATARRVEEMKALRREDLIMTLPKPGAPKPQRPTSLPAFLSSPSTTPGQPRVSGEGNVQADERGDSCFSD</sequence>
<evidence type="ECO:0000256" key="10">
    <source>
        <dbReference type="ARBA" id="ARBA00049959"/>
    </source>
</evidence>
<keyword evidence="8" id="KW-0131">Cell cycle</keyword>
<feature type="compositionally biased region" description="Basic and acidic residues" evidence="11">
    <location>
        <begin position="140"/>
        <end position="150"/>
    </location>
</feature>
<dbReference type="GO" id="GO:0005814">
    <property type="term" value="C:centriole"/>
    <property type="evidence" value="ECO:0007669"/>
    <property type="project" value="UniProtKB-SubCell"/>
</dbReference>
<dbReference type="PANTHER" id="PTHR28618">
    <property type="entry name" value="CENTROSOMAL PROTEIN POC5"/>
    <property type="match status" value="1"/>
</dbReference>
<feature type="region of interest" description="Disordered" evidence="11">
    <location>
        <begin position="1"/>
        <end position="27"/>
    </location>
</feature>
<keyword evidence="4" id="KW-0963">Cytoplasm</keyword>
<name>C3ZJY4_BRAFL</name>
<keyword evidence="7" id="KW-0206">Cytoskeleton</keyword>
<keyword evidence="6" id="KW-0175">Coiled coil</keyword>
<dbReference type="EMBL" id="GG666634">
    <property type="protein sequence ID" value="EEN47151.1"/>
    <property type="molecule type" value="Genomic_DNA"/>
</dbReference>
<dbReference type="AlphaFoldDB" id="C3ZJY4"/>
<comment type="similarity">
    <text evidence="2">Belongs to the POC5 family.</text>
</comment>
<evidence type="ECO:0000256" key="3">
    <source>
        <dbReference type="ARBA" id="ARBA00014910"/>
    </source>
</evidence>
<evidence type="ECO:0000256" key="11">
    <source>
        <dbReference type="SAM" id="MobiDB-lite"/>
    </source>
</evidence>
<evidence type="ECO:0000256" key="6">
    <source>
        <dbReference type="ARBA" id="ARBA00023054"/>
    </source>
</evidence>
<evidence type="ECO:0000256" key="8">
    <source>
        <dbReference type="ARBA" id="ARBA00023306"/>
    </source>
</evidence>
<comment type="function">
    <text evidence="10">Essential for the assembly of the distal half of centrioles, required for centriole elongation. Acts as a negative regulator of centriole elongation.</text>
</comment>
<evidence type="ECO:0000256" key="1">
    <source>
        <dbReference type="ARBA" id="ARBA00004114"/>
    </source>
</evidence>